<reference evidence="8 9" key="1">
    <citation type="journal article" date="2020" name="New Microbes New Infect">
        <title>Sellimonas caecigallum sp. nov., description and genome sequence of a new member of the Sellimonas genus isolated from the cecum of feral chicken.</title>
        <authorList>
            <person name="Wongkuna S."/>
            <person name="Ghimire S."/>
            <person name="Antony L."/>
            <person name="Chankhamhaengdecha S."/>
            <person name="Janvilisri T."/>
            <person name="Scaria J."/>
        </authorList>
    </citation>
    <scope>NUCLEOTIDE SEQUENCE [LARGE SCALE GENOMIC DNA]</scope>
    <source>
        <strain evidence="8 9">SW451</strain>
    </source>
</reference>
<dbReference type="SFLD" id="SFLDG01091">
    <property type="entry name" value="uncharacterized_CHP01210-like"/>
    <property type="match status" value="1"/>
</dbReference>
<dbReference type="Proteomes" id="UP000779049">
    <property type="component" value="Unassembled WGS sequence"/>
</dbReference>
<name>A0ABS7L903_9FIRM</name>
<keyword evidence="9" id="KW-1185">Reference proteome</keyword>
<dbReference type="PANTHER" id="PTHR11135">
    <property type="entry name" value="HISTONE ACETYLTRANSFERASE-RELATED"/>
    <property type="match status" value="1"/>
</dbReference>
<feature type="domain" description="Radical SAM core" evidence="7">
    <location>
        <begin position="16"/>
        <end position="256"/>
    </location>
</feature>
<accession>A0ABS7L903</accession>
<dbReference type="InterPro" id="IPR058240">
    <property type="entry name" value="rSAM_sf"/>
</dbReference>
<comment type="caution">
    <text evidence="8">The sequence shown here is derived from an EMBL/GenBank/DDBJ whole genome shotgun (WGS) entry which is preliminary data.</text>
</comment>
<evidence type="ECO:0000256" key="2">
    <source>
        <dbReference type="ARBA" id="ARBA00022485"/>
    </source>
</evidence>
<dbReference type="Pfam" id="PF04055">
    <property type="entry name" value="Radical_SAM"/>
    <property type="match status" value="1"/>
</dbReference>
<dbReference type="InterPro" id="IPR039661">
    <property type="entry name" value="ELP3"/>
</dbReference>
<dbReference type="PROSITE" id="PS51918">
    <property type="entry name" value="RADICAL_SAM"/>
    <property type="match status" value="1"/>
</dbReference>
<gene>
    <name evidence="8" type="ORF">FLB61_10255</name>
</gene>
<evidence type="ECO:0000313" key="8">
    <source>
        <dbReference type="EMBL" id="MBY0759462.1"/>
    </source>
</evidence>
<dbReference type="EMBL" id="VIRV01000016">
    <property type="protein sequence ID" value="MBY0759462.1"/>
    <property type="molecule type" value="Genomic_DNA"/>
</dbReference>
<dbReference type="Gene3D" id="3.80.30.20">
    <property type="entry name" value="tm_1862 like domain"/>
    <property type="match status" value="1"/>
</dbReference>
<dbReference type="Pfam" id="PF16199">
    <property type="entry name" value="Radical_SAM_C"/>
    <property type="match status" value="1"/>
</dbReference>
<keyword evidence="5" id="KW-0408">Iron</keyword>
<dbReference type="InterPro" id="IPR032432">
    <property type="entry name" value="Radical_SAM_C"/>
</dbReference>
<evidence type="ECO:0000256" key="5">
    <source>
        <dbReference type="ARBA" id="ARBA00023004"/>
    </source>
</evidence>
<evidence type="ECO:0000256" key="4">
    <source>
        <dbReference type="ARBA" id="ARBA00022723"/>
    </source>
</evidence>
<evidence type="ECO:0000256" key="3">
    <source>
        <dbReference type="ARBA" id="ARBA00022691"/>
    </source>
</evidence>
<dbReference type="RefSeq" id="WP_087200456.1">
    <property type="nucleotide sequence ID" value="NZ_CP173660.1"/>
</dbReference>
<keyword evidence="3" id="KW-0949">S-adenosyl-L-methionine</keyword>
<proteinExistence type="predicted"/>
<comment type="cofactor">
    <cofactor evidence="1">
        <name>[4Fe-4S] cluster</name>
        <dbReference type="ChEBI" id="CHEBI:49883"/>
    </cofactor>
</comment>
<evidence type="ECO:0000256" key="6">
    <source>
        <dbReference type="ARBA" id="ARBA00023014"/>
    </source>
</evidence>
<dbReference type="SUPFAM" id="SSF102114">
    <property type="entry name" value="Radical SAM enzymes"/>
    <property type="match status" value="1"/>
</dbReference>
<dbReference type="SFLD" id="SFLDS00029">
    <property type="entry name" value="Radical_SAM"/>
    <property type="match status" value="1"/>
</dbReference>
<keyword evidence="4" id="KW-0479">Metal-binding</keyword>
<dbReference type="InterPro" id="IPR006638">
    <property type="entry name" value="Elp3/MiaA/NifB-like_rSAM"/>
</dbReference>
<keyword evidence="6" id="KW-0411">Iron-sulfur</keyword>
<dbReference type="PANTHER" id="PTHR11135:SF1">
    <property type="entry name" value="PROTEIN YHCC"/>
    <property type="match status" value="1"/>
</dbReference>
<dbReference type="InterPro" id="IPR005911">
    <property type="entry name" value="YhcC-like"/>
</dbReference>
<dbReference type="NCBIfam" id="TIGR01212">
    <property type="entry name" value="TIGR01212 family radical SAM protein"/>
    <property type="match status" value="1"/>
</dbReference>
<protein>
    <submittedName>
        <fullName evidence="8">TIGR01212 family radical SAM protein</fullName>
    </submittedName>
</protein>
<dbReference type="SMART" id="SM00729">
    <property type="entry name" value="Elp3"/>
    <property type="match status" value="1"/>
</dbReference>
<sequence>MIQERYRSYSSYLKEKYGEKVYKLPVNLPGTCPNRRVEGGCTFCAEKGTGFEAMEAKIPIKEQLEKTKEYIRKRYHANKYIAYFQNYTNTYFPLDVFRKYIEEAAGVKDIVEISISTRPDCIDSRYLAFLHEVMERTGVEITIELGLQTANYHTLLKINRGHTLAEYIDAVLQIQKYPFEICTHVILNLPWDTDEDAVETAKILSALHCDIVKIHSLYIAKGTKMADQFARGEFSICSCEEYIDRLIRFLRYLSPDIVVERLFSRIPEEDALFSNWNTSWWKLKDMVMKKMEENDVRQGDRFHYLNGSALKTLE</sequence>
<dbReference type="InterPro" id="IPR023404">
    <property type="entry name" value="rSAM_horseshoe"/>
</dbReference>
<organism evidence="8 9">
    <name type="scientific">Sellimonas caecigallum</name>
    <dbReference type="NCBI Taxonomy" id="2592333"/>
    <lineage>
        <taxon>Bacteria</taxon>
        <taxon>Bacillati</taxon>
        <taxon>Bacillota</taxon>
        <taxon>Clostridia</taxon>
        <taxon>Lachnospirales</taxon>
        <taxon>Lachnospiraceae</taxon>
        <taxon>Sellimonas</taxon>
    </lineage>
</organism>
<evidence type="ECO:0000259" key="7">
    <source>
        <dbReference type="PROSITE" id="PS51918"/>
    </source>
</evidence>
<evidence type="ECO:0000313" key="9">
    <source>
        <dbReference type="Proteomes" id="UP000779049"/>
    </source>
</evidence>
<dbReference type="InterPro" id="IPR007197">
    <property type="entry name" value="rSAM"/>
</dbReference>
<keyword evidence="2" id="KW-0004">4Fe-4S</keyword>
<dbReference type="SFLD" id="SFLDG01086">
    <property type="entry name" value="elongater_protein-like"/>
    <property type="match status" value="1"/>
</dbReference>
<evidence type="ECO:0000256" key="1">
    <source>
        <dbReference type="ARBA" id="ARBA00001966"/>
    </source>
</evidence>